<evidence type="ECO:0000256" key="16">
    <source>
        <dbReference type="ARBA" id="ARBA00023230"/>
    </source>
</evidence>
<evidence type="ECO:0000256" key="17">
    <source>
        <dbReference type="ARBA" id="ARBA00023306"/>
    </source>
</evidence>
<dbReference type="Proteomes" id="UP001162483">
    <property type="component" value="Unassembled WGS sequence"/>
</dbReference>
<keyword evidence="16" id="KW-0834">Unfolded protein response</keyword>
<evidence type="ECO:0000256" key="2">
    <source>
        <dbReference type="ARBA" id="ARBA00007163"/>
    </source>
</evidence>
<keyword evidence="8" id="KW-0053">Apoptosis</keyword>
<feature type="compositionally biased region" description="Basic residues" evidence="22">
    <location>
        <begin position="152"/>
        <end position="165"/>
    </location>
</feature>
<dbReference type="InterPro" id="IPR016670">
    <property type="entry name" value="DNA_damage_induc_transcript_3"/>
</dbReference>
<evidence type="ECO:0000256" key="21">
    <source>
        <dbReference type="ARBA" id="ARBA00032567"/>
    </source>
</evidence>
<name>A0ABN9FN24_9NEOB</name>
<evidence type="ECO:0000256" key="14">
    <source>
        <dbReference type="ARBA" id="ARBA00023159"/>
    </source>
</evidence>
<reference evidence="24" key="1">
    <citation type="submission" date="2023-05" db="EMBL/GenBank/DDBJ databases">
        <authorList>
            <person name="Stuckert A."/>
        </authorList>
    </citation>
    <scope>NUCLEOTIDE SEQUENCE</scope>
</reference>
<keyword evidence="6" id="KW-0597">Phosphoprotein</keyword>
<evidence type="ECO:0000256" key="7">
    <source>
        <dbReference type="ARBA" id="ARBA00022687"/>
    </source>
</evidence>
<dbReference type="Pfam" id="PF07716">
    <property type="entry name" value="bZIP_2"/>
    <property type="match status" value="1"/>
</dbReference>
<proteinExistence type="inferred from homology"/>
<comment type="similarity">
    <text evidence="2">Belongs to the bZIP family.</text>
</comment>
<evidence type="ECO:0000313" key="25">
    <source>
        <dbReference type="Proteomes" id="UP001162483"/>
    </source>
</evidence>
<dbReference type="PANTHER" id="PTHR16833:SF0">
    <property type="entry name" value="DNA DAMAGE-INDUCIBLE TRANSCRIPT 3 PROTEIN"/>
    <property type="match status" value="1"/>
</dbReference>
<keyword evidence="14" id="KW-0010">Activator</keyword>
<feature type="domain" description="BZIP" evidence="23">
    <location>
        <begin position="165"/>
        <end position="195"/>
    </location>
</feature>
<feature type="compositionally biased region" description="Basic and acidic residues" evidence="22">
    <location>
        <begin position="166"/>
        <end position="179"/>
    </location>
</feature>
<dbReference type="PANTHER" id="PTHR16833">
    <property type="entry name" value="DNA DAMAGE-INDUCIBLE TRANSCRIPT 3 DDIT3"/>
    <property type="match status" value="1"/>
</dbReference>
<protein>
    <recommendedName>
        <fullName evidence="3">DNA damage-inducible transcript 3 protein</fullName>
    </recommendedName>
    <alternativeName>
        <fullName evidence="20">C/EBP zeta</fullName>
    </alternativeName>
    <alternativeName>
        <fullName evidence="18">C/EBP-homologous protein</fullName>
    </alternativeName>
    <alternativeName>
        <fullName evidence="21">C/EBP-homologous protein 10</fullName>
    </alternativeName>
    <alternativeName>
        <fullName evidence="19">CCAAT/enhancer-binding protein homologous protein</fullName>
    </alternativeName>
</protein>
<evidence type="ECO:0000256" key="4">
    <source>
        <dbReference type="ARBA" id="ARBA00022490"/>
    </source>
</evidence>
<dbReference type="InterPro" id="IPR004827">
    <property type="entry name" value="bZIP"/>
</dbReference>
<evidence type="ECO:0000259" key="23">
    <source>
        <dbReference type="Pfam" id="PF07716"/>
    </source>
</evidence>
<evidence type="ECO:0000256" key="20">
    <source>
        <dbReference type="ARBA" id="ARBA00031701"/>
    </source>
</evidence>
<gene>
    <name evidence="24" type="ORF">SPARVUS_LOCUS12323811</name>
</gene>
<keyword evidence="9" id="KW-0338">Growth arrest</keyword>
<accession>A0ABN9FN24</accession>
<dbReference type="EMBL" id="CATNWA010017100">
    <property type="protein sequence ID" value="CAI9597938.1"/>
    <property type="molecule type" value="Genomic_DNA"/>
</dbReference>
<feature type="compositionally biased region" description="Polar residues" evidence="22">
    <location>
        <begin position="129"/>
        <end position="138"/>
    </location>
</feature>
<keyword evidence="7" id="KW-0879">Wnt signaling pathway</keyword>
<comment type="subcellular location">
    <subcellularLocation>
        <location evidence="1">Cytoplasm</location>
    </subcellularLocation>
</comment>
<evidence type="ECO:0000256" key="11">
    <source>
        <dbReference type="ARBA" id="ARBA00023015"/>
    </source>
</evidence>
<keyword evidence="10" id="KW-0832">Ubl conjugation</keyword>
<evidence type="ECO:0000256" key="3">
    <source>
        <dbReference type="ARBA" id="ARBA00016478"/>
    </source>
</evidence>
<evidence type="ECO:0000256" key="18">
    <source>
        <dbReference type="ARBA" id="ARBA00029580"/>
    </source>
</evidence>
<organism evidence="24 25">
    <name type="scientific">Staurois parvus</name>
    <dbReference type="NCBI Taxonomy" id="386267"/>
    <lineage>
        <taxon>Eukaryota</taxon>
        <taxon>Metazoa</taxon>
        <taxon>Chordata</taxon>
        <taxon>Craniata</taxon>
        <taxon>Vertebrata</taxon>
        <taxon>Euteleostomi</taxon>
        <taxon>Amphibia</taxon>
        <taxon>Batrachia</taxon>
        <taxon>Anura</taxon>
        <taxon>Neobatrachia</taxon>
        <taxon>Ranoidea</taxon>
        <taxon>Ranidae</taxon>
        <taxon>Staurois</taxon>
    </lineage>
</organism>
<keyword evidence="4" id="KW-0963">Cytoplasm</keyword>
<evidence type="ECO:0000256" key="19">
    <source>
        <dbReference type="ARBA" id="ARBA00029747"/>
    </source>
</evidence>
<keyword evidence="15" id="KW-0804">Transcription</keyword>
<keyword evidence="12" id="KW-0346">Stress response</keyword>
<keyword evidence="17" id="KW-0131">Cell cycle</keyword>
<comment type="caution">
    <text evidence="24">The sequence shown here is derived from an EMBL/GenBank/DDBJ whole genome shotgun (WGS) entry which is preliminary data.</text>
</comment>
<evidence type="ECO:0000256" key="15">
    <source>
        <dbReference type="ARBA" id="ARBA00023163"/>
    </source>
</evidence>
<evidence type="ECO:0000256" key="9">
    <source>
        <dbReference type="ARBA" id="ARBA00022810"/>
    </source>
</evidence>
<evidence type="ECO:0000256" key="8">
    <source>
        <dbReference type="ARBA" id="ARBA00022703"/>
    </source>
</evidence>
<evidence type="ECO:0000256" key="10">
    <source>
        <dbReference type="ARBA" id="ARBA00022843"/>
    </source>
</evidence>
<keyword evidence="5" id="KW-0678">Repressor</keyword>
<keyword evidence="25" id="KW-1185">Reference proteome</keyword>
<keyword evidence="13" id="KW-0238">DNA-binding</keyword>
<evidence type="ECO:0000313" key="24">
    <source>
        <dbReference type="EMBL" id="CAI9597938.1"/>
    </source>
</evidence>
<keyword evidence="11" id="KW-0805">Transcription regulation</keyword>
<sequence>MMAESLPFSGSVGPLSGLELDAWYEDLQDILFSETKNTGVLQTDADKQGMQVEELDSSSYLWTLDSVNSSLPVSFTEEDVIALEAVVDQFPSEVLEFLNQGSQNNFDIPSASSEEVTDIQHNGAVEVDSSCSSPPSQTHTEDEESSGSQSGTKRKRNSQPRGGKVRTKEKEQENEKKVSYLMAENERLKGEIERLGLEVEKTRKSLIERMVTLKKV</sequence>
<evidence type="ECO:0000256" key="6">
    <source>
        <dbReference type="ARBA" id="ARBA00022553"/>
    </source>
</evidence>
<evidence type="ECO:0000256" key="13">
    <source>
        <dbReference type="ARBA" id="ARBA00023125"/>
    </source>
</evidence>
<feature type="region of interest" description="Disordered" evidence="22">
    <location>
        <begin position="126"/>
        <end position="179"/>
    </location>
</feature>
<evidence type="ECO:0000256" key="12">
    <source>
        <dbReference type="ARBA" id="ARBA00023016"/>
    </source>
</evidence>
<evidence type="ECO:0000256" key="22">
    <source>
        <dbReference type="SAM" id="MobiDB-lite"/>
    </source>
</evidence>
<evidence type="ECO:0000256" key="5">
    <source>
        <dbReference type="ARBA" id="ARBA00022491"/>
    </source>
</evidence>
<evidence type="ECO:0000256" key="1">
    <source>
        <dbReference type="ARBA" id="ARBA00004496"/>
    </source>
</evidence>